<name>A0A2P2CZV2_9LEPT</name>
<evidence type="ECO:0000313" key="3">
    <source>
        <dbReference type="Proteomes" id="UP000245076"/>
    </source>
</evidence>
<dbReference type="Gene3D" id="3.30.950.30">
    <property type="entry name" value="Schlafen, AAA domain"/>
    <property type="match status" value="1"/>
</dbReference>
<proteinExistence type="predicted"/>
<reference evidence="2 3" key="1">
    <citation type="submission" date="2018-02" db="EMBL/GenBank/DDBJ databases">
        <title>Novel Leptospira species isolated from soil and water in Japan.</title>
        <authorList>
            <person name="Nakao R."/>
            <person name="Masuzawa T."/>
        </authorList>
    </citation>
    <scope>NUCLEOTIDE SEQUENCE [LARGE SCALE GENOMIC DNA]</scope>
    <source>
        <strain evidence="2 3">E8</strain>
    </source>
</reference>
<dbReference type="AlphaFoldDB" id="A0A2P2CZV2"/>
<dbReference type="Pfam" id="PF13749">
    <property type="entry name" value="HATPase_c_4"/>
    <property type="match status" value="1"/>
</dbReference>
<organism evidence="2 3">
    <name type="scientific">Leptospira johnsonii</name>
    <dbReference type="NCBI Taxonomy" id="1917820"/>
    <lineage>
        <taxon>Bacteria</taxon>
        <taxon>Pseudomonadati</taxon>
        <taxon>Spirochaetota</taxon>
        <taxon>Spirochaetia</taxon>
        <taxon>Leptospirales</taxon>
        <taxon>Leptospiraceae</taxon>
        <taxon>Leptospira</taxon>
    </lineage>
</organism>
<dbReference type="OrthoDB" id="320597at2"/>
<gene>
    <name evidence="2" type="ORF">LPTSP1_09200</name>
</gene>
<protein>
    <submittedName>
        <fullName evidence="2">Transcriptional regulator</fullName>
    </submittedName>
</protein>
<dbReference type="Gene3D" id="3.30.565.60">
    <property type="match status" value="1"/>
</dbReference>
<dbReference type="Proteomes" id="UP000245076">
    <property type="component" value="Unassembled WGS sequence"/>
</dbReference>
<evidence type="ECO:0000313" key="2">
    <source>
        <dbReference type="EMBL" id="GBF37932.1"/>
    </source>
</evidence>
<comment type="caution">
    <text evidence="2">The sequence shown here is derived from an EMBL/GenBank/DDBJ whole genome shotgun (WGS) entry which is preliminary data.</text>
</comment>
<keyword evidence="3" id="KW-1185">Reference proteome</keyword>
<dbReference type="RefSeq" id="WP_108927819.1">
    <property type="nucleotide sequence ID" value="NZ_BFAY01000006.1"/>
</dbReference>
<dbReference type="InterPro" id="IPR038461">
    <property type="entry name" value="Schlafen_AlbA_2_dom_sf"/>
</dbReference>
<dbReference type="PANTHER" id="PTHR30595">
    <property type="entry name" value="GLPR-RELATED TRANSCRIPTIONAL REPRESSOR"/>
    <property type="match status" value="1"/>
</dbReference>
<dbReference type="Pfam" id="PF04326">
    <property type="entry name" value="SLFN_AlbA_2"/>
    <property type="match status" value="1"/>
</dbReference>
<evidence type="ECO:0000259" key="1">
    <source>
        <dbReference type="Pfam" id="PF04326"/>
    </source>
</evidence>
<dbReference type="InterPro" id="IPR007421">
    <property type="entry name" value="Schlafen_AlbA_2_dom"/>
</dbReference>
<dbReference type="InterPro" id="IPR038475">
    <property type="entry name" value="RecG_C_sf"/>
</dbReference>
<feature type="domain" description="Schlafen AlbA-2" evidence="1">
    <location>
        <begin position="19"/>
        <end position="136"/>
    </location>
</feature>
<dbReference type="PANTHER" id="PTHR30595:SF6">
    <property type="entry name" value="SCHLAFEN ALBA-2 DOMAIN-CONTAINING PROTEIN"/>
    <property type="match status" value="1"/>
</dbReference>
<sequence length="461" mass="52519">MKTLELSERDAIELCKRQESHFHDNKSKLIAPAKLEKIAVAFANADGGEICIGIKDEKEEEDVEKRWDGFNKIEAMNSYLQVLFNLNPNIDLKYNILKCNARPGYILSILVEKGANVHKTSDGSVYQRYGAQCLPIKDPQKISELSFAKGASSYEDAVVKAVEPDQIVDSKELKSFLTSYSPVTDPLDFCVNQNLLSYKEWEPRVAAILLFHAVPYAVLPKKCSLKISRYETKEDDPERDHLKDQFSLEGPLYLLINMAIKKVTEILSNVSVLTPKGLKKISYPQEAIWETVVNAFIHRDYSISDDIHILIYNNRIEILSPGKLPGYVNVENILDARYSRNPKIVRTLNRYPDPPNKDMGEGLNTTFQKMKEFGLKKPEIIEDGNYVKVTLPHSPLASAMEIILEYLKFNSQISNYQARELTGIRSENQMKNEFYKLRDQGLLERVPGLEGPKAAWRLTNN</sequence>
<accession>A0A2P2CZV2</accession>
<dbReference type="EMBL" id="BFAY01000006">
    <property type="protein sequence ID" value="GBF37932.1"/>
    <property type="molecule type" value="Genomic_DNA"/>
</dbReference>